<gene>
    <name evidence="2" type="ORF">CRG98_015312</name>
</gene>
<proteinExistence type="predicted"/>
<organism evidence="2 3">
    <name type="scientific">Punica granatum</name>
    <name type="common">Pomegranate</name>
    <dbReference type="NCBI Taxonomy" id="22663"/>
    <lineage>
        <taxon>Eukaryota</taxon>
        <taxon>Viridiplantae</taxon>
        <taxon>Streptophyta</taxon>
        <taxon>Embryophyta</taxon>
        <taxon>Tracheophyta</taxon>
        <taxon>Spermatophyta</taxon>
        <taxon>Magnoliopsida</taxon>
        <taxon>eudicotyledons</taxon>
        <taxon>Gunneridae</taxon>
        <taxon>Pentapetalae</taxon>
        <taxon>rosids</taxon>
        <taxon>malvids</taxon>
        <taxon>Myrtales</taxon>
        <taxon>Lythraceae</taxon>
        <taxon>Punica</taxon>
    </lineage>
</organism>
<dbReference type="EMBL" id="PGOL01000837">
    <property type="protein sequence ID" value="PKI64305.1"/>
    <property type="molecule type" value="Genomic_DNA"/>
</dbReference>
<protein>
    <submittedName>
        <fullName evidence="2">Uncharacterized protein</fullName>
    </submittedName>
</protein>
<dbReference type="Proteomes" id="UP000233551">
    <property type="component" value="Unassembled WGS sequence"/>
</dbReference>
<evidence type="ECO:0000256" key="1">
    <source>
        <dbReference type="SAM" id="MobiDB-lite"/>
    </source>
</evidence>
<keyword evidence="3" id="KW-1185">Reference proteome</keyword>
<evidence type="ECO:0000313" key="2">
    <source>
        <dbReference type="EMBL" id="PKI64305.1"/>
    </source>
</evidence>
<dbReference type="AlphaFoldDB" id="A0A2I0K6X5"/>
<name>A0A2I0K6X5_PUNGR</name>
<comment type="caution">
    <text evidence="2">The sequence shown here is derived from an EMBL/GenBank/DDBJ whole genome shotgun (WGS) entry which is preliminary data.</text>
</comment>
<accession>A0A2I0K6X5</accession>
<reference evidence="2 3" key="1">
    <citation type="submission" date="2017-11" db="EMBL/GenBank/DDBJ databases">
        <title>De-novo sequencing of pomegranate (Punica granatum L.) genome.</title>
        <authorList>
            <person name="Akparov Z."/>
            <person name="Amiraslanov A."/>
            <person name="Hajiyeva S."/>
            <person name="Abbasov M."/>
            <person name="Kaur K."/>
            <person name="Hamwieh A."/>
            <person name="Solovyev V."/>
            <person name="Salamov A."/>
            <person name="Braich B."/>
            <person name="Kosarev P."/>
            <person name="Mahmoud A."/>
            <person name="Hajiyev E."/>
            <person name="Babayeva S."/>
            <person name="Izzatullayeva V."/>
            <person name="Mammadov A."/>
            <person name="Mammadov A."/>
            <person name="Sharifova S."/>
            <person name="Ojaghi J."/>
            <person name="Eynullazada K."/>
            <person name="Bayramov B."/>
            <person name="Abdulazimova A."/>
            <person name="Shahmuradov I."/>
        </authorList>
    </citation>
    <scope>NUCLEOTIDE SEQUENCE [LARGE SCALE GENOMIC DNA]</scope>
    <source>
        <strain evidence="3">cv. AG2017</strain>
        <tissue evidence="2">Leaf</tissue>
    </source>
</reference>
<sequence>MKKRRKTTTKPLFKKKSNWNVIPKRTVNINEAMVMFAFEVSHESQEAELRRPLKVKLGTQKLHRRSYNEAEPEADHGDREEDGVPNVAIAGKVSIPKNFTEDHITKNKTLARQLAERTSNLRPVDLSLGGERKGHPKLGGRILDLAIHHNRPGVDIYFMIERSHSHSHLRVLFEMQSYRAPRKMII</sequence>
<evidence type="ECO:0000313" key="3">
    <source>
        <dbReference type="Proteomes" id="UP000233551"/>
    </source>
</evidence>
<feature type="region of interest" description="Disordered" evidence="1">
    <location>
        <begin position="61"/>
        <end position="83"/>
    </location>
</feature>